<dbReference type="AlphaFoldDB" id="A0A699X389"/>
<feature type="compositionally biased region" description="Polar residues" evidence="1">
    <location>
        <begin position="1"/>
        <end position="12"/>
    </location>
</feature>
<dbReference type="EMBL" id="BKCJ011771622">
    <property type="protein sequence ID" value="GFD51551.1"/>
    <property type="molecule type" value="Genomic_DNA"/>
</dbReference>
<sequence>KKDNGTAGSNSTPPFPPGFTPEVRQQGHYDNGDPNVDNVVDINASHCKSVGSNTRIAKEVGNVEGSLYNDNMSCGFKLKEGGSIFDILDKMIKVGQTMGFSMDGCTKDMEG</sequence>
<accession>A0A699X389</accession>
<evidence type="ECO:0000256" key="1">
    <source>
        <dbReference type="SAM" id="MobiDB-lite"/>
    </source>
</evidence>
<comment type="caution">
    <text evidence="2">The sequence shown here is derived from an EMBL/GenBank/DDBJ whole genome shotgun (WGS) entry which is preliminary data.</text>
</comment>
<gene>
    <name evidence="2" type="ORF">Tci_923520</name>
</gene>
<organism evidence="2">
    <name type="scientific">Tanacetum cinerariifolium</name>
    <name type="common">Dalmatian daisy</name>
    <name type="synonym">Chrysanthemum cinerariifolium</name>
    <dbReference type="NCBI Taxonomy" id="118510"/>
    <lineage>
        <taxon>Eukaryota</taxon>
        <taxon>Viridiplantae</taxon>
        <taxon>Streptophyta</taxon>
        <taxon>Embryophyta</taxon>
        <taxon>Tracheophyta</taxon>
        <taxon>Spermatophyta</taxon>
        <taxon>Magnoliopsida</taxon>
        <taxon>eudicotyledons</taxon>
        <taxon>Gunneridae</taxon>
        <taxon>Pentapetalae</taxon>
        <taxon>asterids</taxon>
        <taxon>campanulids</taxon>
        <taxon>Asterales</taxon>
        <taxon>Asteraceae</taxon>
        <taxon>Asteroideae</taxon>
        <taxon>Anthemideae</taxon>
        <taxon>Anthemidinae</taxon>
        <taxon>Tanacetum</taxon>
    </lineage>
</organism>
<feature type="region of interest" description="Disordered" evidence="1">
    <location>
        <begin position="1"/>
        <end position="37"/>
    </location>
</feature>
<name>A0A699X389_TANCI</name>
<proteinExistence type="predicted"/>
<protein>
    <recommendedName>
        <fullName evidence="3">RNA-directed DNA polymerase, eukaryota</fullName>
    </recommendedName>
</protein>
<reference evidence="2" key="1">
    <citation type="journal article" date="2019" name="Sci. Rep.">
        <title>Draft genome of Tanacetum cinerariifolium, the natural source of mosquito coil.</title>
        <authorList>
            <person name="Yamashiro T."/>
            <person name="Shiraishi A."/>
            <person name="Satake H."/>
            <person name="Nakayama K."/>
        </authorList>
    </citation>
    <scope>NUCLEOTIDE SEQUENCE</scope>
</reference>
<evidence type="ECO:0008006" key="3">
    <source>
        <dbReference type="Google" id="ProtNLM"/>
    </source>
</evidence>
<evidence type="ECO:0000313" key="2">
    <source>
        <dbReference type="EMBL" id="GFD51551.1"/>
    </source>
</evidence>
<feature type="non-terminal residue" evidence="2">
    <location>
        <position position="111"/>
    </location>
</feature>
<feature type="non-terminal residue" evidence="2">
    <location>
        <position position="1"/>
    </location>
</feature>